<dbReference type="Proteomes" id="UP000190787">
    <property type="component" value="Unassembled WGS sequence"/>
</dbReference>
<keyword evidence="2" id="KW-0521">NADP</keyword>
<proteinExistence type="predicted"/>
<reference evidence="5 6" key="1">
    <citation type="submission" date="2016-11" db="EMBL/GenBank/DDBJ databases">
        <title>A multilocus sequence analysis scheme for characterization of bacteria in the genus Thioclava.</title>
        <authorList>
            <person name="Liu Y."/>
            <person name="Shao Z."/>
        </authorList>
    </citation>
    <scope>NUCLEOTIDE SEQUENCE [LARGE SCALE GENOMIC DNA]</scope>
    <source>
        <strain evidence="5 6">TAW-CT134</strain>
    </source>
</reference>
<gene>
    <name evidence="5" type="ORF">BMI91_18750</name>
</gene>
<dbReference type="Pfam" id="PF01872">
    <property type="entry name" value="RibD_C"/>
    <property type="match status" value="1"/>
</dbReference>
<comment type="caution">
    <text evidence="5">The sequence shown here is derived from an EMBL/GenBank/DDBJ whole genome shotgun (WGS) entry which is preliminary data.</text>
</comment>
<keyword evidence="6" id="KW-1185">Reference proteome</keyword>
<evidence type="ECO:0000313" key="6">
    <source>
        <dbReference type="Proteomes" id="UP000190787"/>
    </source>
</evidence>
<dbReference type="InterPro" id="IPR050765">
    <property type="entry name" value="Riboflavin_Biosynth_HTPR"/>
</dbReference>
<dbReference type="Gene3D" id="3.40.430.10">
    <property type="entry name" value="Dihydrofolate Reductase, subunit A"/>
    <property type="match status" value="1"/>
</dbReference>
<protein>
    <submittedName>
        <fullName evidence="5">Riboflavin deaminase</fullName>
    </submittedName>
</protein>
<evidence type="ECO:0000259" key="4">
    <source>
        <dbReference type="Pfam" id="PF01872"/>
    </source>
</evidence>
<dbReference type="InterPro" id="IPR024072">
    <property type="entry name" value="DHFR-like_dom_sf"/>
</dbReference>
<evidence type="ECO:0000256" key="2">
    <source>
        <dbReference type="ARBA" id="ARBA00022857"/>
    </source>
</evidence>
<name>A0ABX3MTR6_9RHOB</name>
<feature type="domain" description="Bacterial bifunctional deaminase-reductase C-terminal" evidence="4">
    <location>
        <begin position="4"/>
        <end position="216"/>
    </location>
</feature>
<evidence type="ECO:0000313" key="5">
    <source>
        <dbReference type="EMBL" id="OOY22689.1"/>
    </source>
</evidence>
<accession>A0ABX3MTR6</accession>
<dbReference type="RefSeq" id="WP_078606216.1">
    <property type="nucleotide sequence ID" value="NZ_MPZV01000005.1"/>
</dbReference>
<evidence type="ECO:0000256" key="1">
    <source>
        <dbReference type="ARBA" id="ARBA00005104"/>
    </source>
</evidence>
<dbReference type="PANTHER" id="PTHR38011">
    <property type="entry name" value="DIHYDROFOLATE REDUCTASE FAMILY PROTEIN (AFU_ORTHOLOGUE AFUA_8G06820)"/>
    <property type="match status" value="1"/>
</dbReference>
<evidence type="ECO:0000256" key="3">
    <source>
        <dbReference type="ARBA" id="ARBA00023002"/>
    </source>
</evidence>
<organism evidence="5 6">
    <name type="scientific">Thioclava sediminum</name>
    <dbReference type="NCBI Taxonomy" id="1915319"/>
    <lineage>
        <taxon>Bacteria</taxon>
        <taxon>Pseudomonadati</taxon>
        <taxon>Pseudomonadota</taxon>
        <taxon>Alphaproteobacteria</taxon>
        <taxon>Rhodobacterales</taxon>
        <taxon>Paracoccaceae</taxon>
        <taxon>Thioclava</taxon>
    </lineage>
</organism>
<dbReference type="InterPro" id="IPR002734">
    <property type="entry name" value="RibDG_C"/>
</dbReference>
<keyword evidence="3" id="KW-0560">Oxidoreductase</keyword>
<dbReference type="PANTHER" id="PTHR38011:SF7">
    <property type="entry name" value="2,5-DIAMINO-6-RIBOSYLAMINO-4(3H)-PYRIMIDINONE 5'-PHOSPHATE REDUCTASE"/>
    <property type="match status" value="1"/>
</dbReference>
<dbReference type="SUPFAM" id="SSF53597">
    <property type="entry name" value="Dihydrofolate reductase-like"/>
    <property type="match status" value="1"/>
</dbReference>
<dbReference type="EMBL" id="MPZV01000005">
    <property type="protein sequence ID" value="OOY22689.1"/>
    <property type="molecule type" value="Genomic_DNA"/>
</dbReference>
<sequence>MPRPHITCHMITTLDGRLKTEGWPYSEDELLTIYDAVGSRLEGQGWIIGRASLEGWVPHVEPMLDPAPSPRPDRLADLAGRTLGVVFDRKGRLLPDTDELEGDHLAIVLSERVAQAHVERLTERGISVVFSGPEGDDIEGALSRIAEGFGIDRLLLEGGGTLNGTFLAKGLIDATSTLILPVIDGNSGAPAIYEQGTGPAQSLELVQAETLENGIVWLRHRVSRES</sequence>
<comment type="pathway">
    <text evidence="1">Cofactor biosynthesis; riboflavin biosynthesis.</text>
</comment>